<evidence type="ECO:0000256" key="1">
    <source>
        <dbReference type="SAM" id="Phobius"/>
    </source>
</evidence>
<organism evidence="2 3">
    <name type="scientific">Chromobacterium violaceum</name>
    <dbReference type="NCBI Taxonomy" id="536"/>
    <lineage>
        <taxon>Bacteria</taxon>
        <taxon>Pseudomonadati</taxon>
        <taxon>Pseudomonadota</taxon>
        <taxon>Betaproteobacteria</taxon>
        <taxon>Neisseriales</taxon>
        <taxon>Chromobacteriaceae</taxon>
        <taxon>Chromobacterium</taxon>
    </lineage>
</organism>
<keyword evidence="1" id="KW-0812">Transmembrane</keyword>
<proteinExistence type="predicted"/>
<reference evidence="2 3" key="1">
    <citation type="submission" date="2018-12" db="EMBL/GenBank/DDBJ databases">
        <authorList>
            <consortium name="Pathogen Informatics"/>
        </authorList>
    </citation>
    <scope>NUCLEOTIDE SEQUENCE [LARGE SCALE GENOMIC DNA]</scope>
    <source>
        <strain evidence="2 3">NCTC9695</strain>
    </source>
</reference>
<evidence type="ECO:0000313" key="3">
    <source>
        <dbReference type="Proteomes" id="UP000275777"/>
    </source>
</evidence>
<protein>
    <submittedName>
        <fullName evidence="2">Uncharacterized protein</fullName>
    </submittedName>
</protein>
<keyword evidence="1" id="KW-1133">Transmembrane helix</keyword>
<name>A0A3S4HIM8_CHRVL</name>
<feature type="transmembrane region" description="Helical" evidence="1">
    <location>
        <begin position="16"/>
        <end position="38"/>
    </location>
</feature>
<accession>A0A3S4HIM8</accession>
<dbReference type="EMBL" id="LR134182">
    <property type="protein sequence ID" value="VEB42826.1"/>
    <property type="molecule type" value="Genomic_DNA"/>
</dbReference>
<dbReference type="Proteomes" id="UP000275777">
    <property type="component" value="Chromosome"/>
</dbReference>
<dbReference type="AlphaFoldDB" id="A0A3S4HIM8"/>
<gene>
    <name evidence="2" type="ORF">NCTC9695_03278</name>
</gene>
<keyword evidence="1" id="KW-0472">Membrane</keyword>
<sequence>MDTPPAVGWLEKLIPAVWYGSLTVFVAVTAAFSILLYLTRPTAGSACCARS</sequence>
<evidence type="ECO:0000313" key="2">
    <source>
        <dbReference type="EMBL" id="VEB42826.1"/>
    </source>
</evidence>